<reference evidence="5" key="1">
    <citation type="journal article" date="2019" name="Int. J. Syst. Evol. Microbiol.">
        <title>The Global Catalogue of Microorganisms (GCM) 10K type strain sequencing project: providing services to taxonomists for standard genome sequencing and annotation.</title>
        <authorList>
            <consortium name="The Broad Institute Genomics Platform"/>
            <consortium name="The Broad Institute Genome Sequencing Center for Infectious Disease"/>
            <person name="Wu L."/>
            <person name="Ma J."/>
        </authorList>
    </citation>
    <scope>NUCLEOTIDE SEQUENCE [LARGE SCALE GENOMIC DNA]</scope>
    <source>
        <strain evidence="5">JCM 14969</strain>
    </source>
</reference>
<evidence type="ECO:0000256" key="2">
    <source>
        <dbReference type="ARBA" id="ARBA00022573"/>
    </source>
</evidence>
<evidence type="ECO:0000256" key="3">
    <source>
        <dbReference type="ARBA" id="ARBA00023002"/>
    </source>
</evidence>
<dbReference type="PROSITE" id="PS51014">
    <property type="entry name" value="COBK_CBIJ"/>
    <property type="match status" value="1"/>
</dbReference>
<evidence type="ECO:0000313" key="5">
    <source>
        <dbReference type="Proteomes" id="UP001500393"/>
    </source>
</evidence>
<keyword evidence="2" id="KW-0169">Cobalamin biosynthesis</keyword>
<dbReference type="EMBL" id="BAAAOS010000031">
    <property type="protein sequence ID" value="GAA1586364.1"/>
    <property type="molecule type" value="Genomic_DNA"/>
</dbReference>
<evidence type="ECO:0000256" key="1">
    <source>
        <dbReference type="ARBA" id="ARBA00004953"/>
    </source>
</evidence>
<dbReference type="RefSeq" id="WP_344216913.1">
    <property type="nucleotide sequence ID" value="NZ_BAAAOS010000031.1"/>
</dbReference>
<sequence>MKVLLLGGTGEARRLAELLADDFEVVSSLAGRTVDAQLPAGAVRQGGFGGVEGLTDWLTANAVDAVVDATHPFAATMTAHAAAATSALGMPLLVVRRPGWHEQPGDRWVRVGSAEEAAGALPSLGSRAFLTIGRQGLDAFAAAGVWMLARCVDPPSPVPSWCELLLDRGPYELAGEVELLRKWQIDVLVTKNSGGDMTSAKLTAARELGLPVVVIDRPPLPAGVDVVDGVDQVAQWLREHR</sequence>
<protein>
    <submittedName>
        <fullName evidence="4">Cobalt-precorrin-6A reductase</fullName>
    </submittedName>
</protein>
<evidence type="ECO:0000313" key="4">
    <source>
        <dbReference type="EMBL" id="GAA1586364.1"/>
    </source>
</evidence>
<dbReference type="Proteomes" id="UP001500393">
    <property type="component" value="Unassembled WGS sequence"/>
</dbReference>
<comment type="pathway">
    <text evidence="1">Cofactor biosynthesis; adenosylcobalamin biosynthesis.</text>
</comment>
<keyword evidence="5" id="KW-1185">Reference proteome</keyword>
<organism evidence="4 5">
    <name type="scientific">Kribbella sancticallisti</name>
    <dbReference type="NCBI Taxonomy" id="460087"/>
    <lineage>
        <taxon>Bacteria</taxon>
        <taxon>Bacillati</taxon>
        <taxon>Actinomycetota</taxon>
        <taxon>Actinomycetes</taxon>
        <taxon>Propionibacteriales</taxon>
        <taxon>Kribbellaceae</taxon>
        <taxon>Kribbella</taxon>
    </lineage>
</organism>
<dbReference type="PANTHER" id="PTHR36925">
    <property type="entry name" value="COBALT-PRECORRIN-6A REDUCTASE"/>
    <property type="match status" value="1"/>
</dbReference>
<keyword evidence="3" id="KW-0560">Oxidoreductase</keyword>
<dbReference type="PANTHER" id="PTHR36925:SF1">
    <property type="entry name" value="COBALT-PRECORRIN-6A REDUCTASE"/>
    <property type="match status" value="1"/>
</dbReference>
<proteinExistence type="predicted"/>
<dbReference type="NCBIfam" id="TIGR00715">
    <property type="entry name" value="precor6x_red"/>
    <property type="match status" value="1"/>
</dbReference>
<dbReference type="NCBIfam" id="NF005968">
    <property type="entry name" value="PRK08057.1-2"/>
    <property type="match status" value="1"/>
</dbReference>
<dbReference type="Pfam" id="PF02571">
    <property type="entry name" value="CbiJ"/>
    <property type="match status" value="1"/>
</dbReference>
<dbReference type="InterPro" id="IPR003723">
    <property type="entry name" value="Precorrin-6x_reduct"/>
</dbReference>
<accession>A0ABP4PU33</accession>
<name>A0ABP4PU33_9ACTN</name>
<comment type="caution">
    <text evidence="4">The sequence shown here is derived from an EMBL/GenBank/DDBJ whole genome shotgun (WGS) entry which is preliminary data.</text>
</comment>
<gene>
    <name evidence="4" type="ORF">GCM10009789_44900</name>
</gene>